<proteinExistence type="predicted"/>
<protein>
    <submittedName>
        <fullName evidence="2">Uncharacterized protein</fullName>
    </submittedName>
</protein>
<evidence type="ECO:0000313" key="2">
    <source>
        <dbReference type="EMBL" id="HAC8157407.1"/>
    </source>
</evidence>
<accession>A0A704UMA9</accession>
<dbReference type="EMBL" id="DAAMTX010000149">
    <property type="protein sequence ID" value="HAC8157407.1"/>
    <property type="molecule type" value="Genomic_DNA"/>
</dbReference>
<dbReference type="AlphaFoldDB" id="A0A704UMA9"/>
<comment type="caution">
    <text evidence="2">The sequence shown here is derived from an EMBL/GenBank/DDBJ whole genome shotgun (WGS) entry which is preliminary data.</text>
</comment>
<feature type="non-terminal residue" evidence="2">
    <location>
        <position position="1"/>
    </location>
</feature>
<reference evidence="2" key="2">
    <citation type="submission" date="2018-09" db="EMBL/GenBank/DDBJ databases">
        <authorList>
            <consortium name="NCBI Pathogen Detection Project"/>
        </authorList>
    </citation>
    <scope>NUCLEOTIDE SEQUENCE</scope>
    <source>
        <strain evidence="1">SAL-16-0157</strain>
        <strain evidence="2">Salmonella Enteritidis</strain>
    </source>
</reference>
<sequence length="76" mass="8905">QKRQNTIRAYSDDSILFLQFAGIKKPPHEREVVIITWSYYYSFIDGDKKPEAPGTPEKYCCVRCCIDKNFPYVLPL</sequence>
<dbReference type="EMBL" id="DAAMPQ010000080">
    <property type="protein sequence ID" value="HAC7651578.1"/>
    <property type="molecule type" value="Genomic_DNA"/>
</dbReference>
<organism evidence="2">
    <name type="scientific">Salmonella enteritidis</name>
    <dbReference type="NCBI Taxonomy" id="149539"/>
    <lineage>
        <taxon>Bacteria</taxon>
        <taxon>Pseudomonadati</taxon>
        <taxon>Pseudomonadota</taxon>
        <taxon>Gammaproteobacteria</taxon>
        <taxon>Enterobacterales</taxon>
        <taxon>Enterobacteriaceae</taxon>
        <taxon>Salmonella</taxon>
    </lineage>
</organism>
<evidence type="ECO:0000313" key="1">
    <source>
        <dbReference type="EMBL" id="HAC7651578.1"/>
    </source>
</evidence>
<reference evidence="2" key="1">
    <citation type="journal article" date="2018" name="Genome Biol.">
        <title>SKESA: strategic k-mer extension for scrupulous assemblies.</title>
        <authorList>
            <person name="Souvorov A."/>
            <person name="Agarwala R."/>
            <person name="Lipman D.J."/>
        </authorList>
    </citation>
    <scope>NUCLEOTIDE SEQUENCE</scope>
    <source>
        <strain evidence="1">SAL-16-0157</strain>
        <strain evidence="2">Salmonella Enteritidis</strain>
    </source>
</reference>
<name>A0A704UMA9_SALEN</name>
<gene>
    <name evidence="1" type="ORF">G0G05_24140</name>
    <name evidence="2" type="ORF">G0G55_23620</name>
</gene>